<sequence length="292" mass="31474">MSLRILLVADVDLPSAIKLVEWILATDYEPESEQQQHTHHQDASHGPTSWSLCCIIGPFAHRERPELVTPEERAADEGEMSAIIAQLENIVCRAVYVPGPNDPVMPAFTGRYGTPQLTGTSQNINSKVLRLLPGLCIAGYTEAPGQDADRCLAEARALCSMQPTVAHTKIAVQDSIAGTDTLLLLSCTNAESAIPTRTAVASGETSSGWLENLWKRPEFVSRVGAHFWSGYTPPCSSGGDAEVLRGSAQVPQSCVPTVSLRLSGQFGAVDLVLDEATAKWRVDHVSYLQIPT</sequence>
<proteinExistence type="predicted"/>
<name>A0A835YTR0_9STRA</name>
<keyword evidence="2" id="KW-1185">Reference proteome</keyword>
<evidence type="ECO:0000313" key="1">
    <source>
        <dbReference type="EMBL" id="KAG5176899.1"/>
    </source>
</evidence>
<dbReference type="EMBL" id="JAFCMP010000531">
    <property type="protein sequence ID" value="KAG5176899.1"/>
    <property type="molecule type" value="Genomic_DNA"/>
</dbReference>
<organism evidence="1 2">
    <name type="scientific">Tribonema minus</name>
    <dbReference type="NCBI Taxonomy" id="303371"/>
    <lineage>
        <taxon>Eukaryota</taxon>
        <taxon>Sar</taxon>
        <taxon>Stramenopiles</taxon>
        <taxon>Ochrophyta</taxon>
        <taxon>PX clade</taxon>
        <taxon>Xanthophyceae</taxon>
        <taxon>Tribonematales</taxon>
        <taxon>Tribonemataceae</taxon>
        <taxon>Tribonema</taxon>
    </lineage>
</organism>
<dbReference type="AlphaFoldDB" id="A0A835YTR0"/>
<accession>A0A835YTR0</accession>
<dbReference type="OrthoDB" id="58218at2759"/>
<evidence type="ECO:0000313" key="2">
    <source>
        <dbReference type="Proteomes" id="UP000664859"/>
    </source>
</evidence>
<reference evidence="1" key="1">
    <citation type="submission" date="2021-02" db="EMBL/GenBank/DDBJ databases">
        <title>First Annotated Genome of the Yellow-green Alga Tribonema minus.</title>
        <authorList>
            <person name="Mahan K.M."/>
        </authorList>
    </citation>
    <scope>NUCLEOTIDE SEQUENCE</scope>
    <source>
        <strain evidence="1">UTEX B ZZ1240</strain>
    </source>
</reference>
<dbReference type="Proteomes" id="UP000664859">
    <property type="component" value="Unassembled WGS sequence"/>
</dbReference>
<comment type="caution">
    <text evidence="1">The sequence shown here is derived from an EMBL/GenBank/DDBJ whole genome shotgun (WGS) entry which is preliminary data.</text>
</comment>
<gene>
    <name evidence="1" type="ORF">JKP88DRAFT_333818</name>
</gene>
<protein>
    <submittedName>
        <fullName evidence="1">Uncharacterized protein</fullName>
    </submittedName>
</protein>